<dbReference type="AlphaFoldDB" id="A0A9W8NQW1"/>
<proteinExistence type="predicted"/>
<dbReference type="PANTHER" id="PTHR40069">
    <property type="entry name" value="YWBE PROTEIN"/>
    <property type="match status" value="1"/>
</dbReference>
<feature type="region of interest" description="Disordered" evidence="1">
    <location>
        <begin position="148"/>
        <end position="175"/>
    </location>
</feature>
<evidence type="ECO:0008006" key="4">
    <source>
        <dbReference type="Google" id="ProtNLM"/>
    </source>
</evidence>
<protein>
    <recommendedName>
        <fullName evidence="4">UBZ4-type domain-containing protein</fullName>
    </recommendedName>
</protein>
<dbReference type="PANTHER" id="PTHR40069:SF1">
    <property type="entry name" value="YWBE PROTEIN"/>
    <property type="match status" value="1"/>
</dbReference>
<gene>
    <name evidence="2" type="ORF">DFH05DRAFT_528856</name>
</gene>
<dbReference type="InterPro" id="IPR019240">
    <property type="entry name" value="DUF2196"/>
</dbReference>
<dbReference type="Proteomes" id="UP001142393">
    <property type="component" value="Unassembled WGS sequence"/>
</dbReference>
<name>A0A9W8NQW1_9AGAR</name>
<feature type="compositionally biased region" description="Basic and acidic residues" evidence="1">
    <location>
        <begin position="23"/>
        <end position="33"/>
    </location>
</feature>
<comment type="caution">
    <text evidence="2">The sequence shown here is derived from an EMBL/GenBank/DDBJ whole genome shotgun (WGS) entry which is preliminary data.</text>
</comment>
<feature type="compositionally biased region" description="Basic residues" evidence="1">
    <location>
        <begin position="1"/>
        <end position="12"/>
    </location>
</feature>
<evidence type="ECO:0000256" key="1">
    <source>
        <dbReference type="SAM" id="MobiDB-lite"/>
    </source>
</evidence>
<sequence length="204" mass="22217">MIQRPRNRQGRKNRADQNNGKHTRGDGRQRGRDSNSNGSSHRSLLLPTVRQVVSGAHVSIVLKIDQPTGLQVQGTVAEVLTSGDHPRGIKVRLVDGRVGRVQRMITEAEARTYSAGLTNLGRNGEPCAHYTAHEESGTNTTAVGFNLGDFFPHDPSPTPEEDSERTDSLCGKSPSKSAIQICPVCYEFEGDEIAVSHHVNSHFA</sequence>
<organism evidence="2 3">
    <name type="scientific">Lentinula detonsa</name>
    <dbReference type="NCBI Taxonomy" id="2804962"/>
    <lineage>
        <taxon>Eukaryota</taxon>
        <taxon>Fungi</taxon>
        <taxon>Dikarya</taxon>
        <taxon>Basidiomycota</taxon>
        <taxon>Agaricomycotina</taxon>
        <taxon>Agaricomycetes</taxon>
        <taxon>Agaricomycetidae</taxon>
        <taxon>Agaricales</taxon>
        <taxon>Marasmiineae</taxon>
        <taxon>Omphalotaceae</taxon>
        <taxon>Lentinula</taxon>
    </lineage>
</organism>
<reference evidence="2 3" key="1">
    <citation type="journal article" date="2023" name="Proc. Natl. Acad. Sci. U.S.A.">
        <title>A global phylogenomic analysis of the shiitake genus Lentinula.</title>
        <authorList>
            <person name="Sierra-Patev S."/>
            <person name="Min B."/>
            <person name="Naranjo-Ortiz M."/>
            <person name="Looney B."/>
            <person name="Konkel Z."/>
            <person name="Slot J.C."/>
            <person name="Sakamoto Y."/>
            <person name="Steenwyk J.L."/>
            <person name="Rokas A."/>
            <person name="Carro J."/>
            <person name="Camarero S."/>
            <person name="Ferreira P."/>
            <person name="Molpeceres G."/>
            <person name="Ruiz-Duenas F.J."/>
            <person name="Serrano A."/>
            <person name="Henrissat B."/>
            <person name="Drula E."/>
            <person name="Hughes K.W."/>
            <person name="Mata J.L."/>
            <person name="Ishikawa N.K."/>
            <person name="Vargas-Isla R."/>
            <person name="Ushijima S."/>
            <person name="Smith C.A."/>
            <person name="Donoghue J."/>
            <person name="Ahrendt S."/>
            <person name="Andreopoulos W."/>
            <person name="He G."/>
            <person name="LaButti K."/>
            <person name="Lipzen A."/>
            <person name="Ng V."/>
            <person name="Riley R."/>
            <person name="Sandor L."/>
            <person name="Barry K."/>
            <person name="Martinez A.T."/>
            <person name="Xiao Y."/>
            <person name="Gibbons J.G."/>
            <person name="Terashima K."/>
            <person name="Grigoriev I.V."/>
            <person name="Hibbett D."/>
        </authorList>
    </citation>
    <scope>NUCLEOTIDE SEQUENCE [LARGE SCALE GENOMIC DNA]</scope>
    <source>
        <strain evidence="2 3">TFB7810</strain>
    </source>
</reference>
<dbReference type="Pfam" id="PF09962">
    <property type="entry name" value="DUF2196"/>
    <property type="match status" value="1"/>
</dbReference>
<accession>A0A9W8NQW1</accession>
<keyword evidence="3" id="KW-1185">Reference proteome</keyword>
<feature type="region of interest" description="Disordered" evidence="1">
    <location>
        <begin position="1"/>
        <end position="45"/>
    </location>
</feature>
<evidence type="ECO:0000313" key="2">
    <source>
        <dbReference type="EMBL" id="KAJ3739172.1"/>
    </source>
</evidence>
<evidence type="ECO:0000313" key="3">
    <source>
        <dbReference type="Proteomes" id="UP001142393"/>
    </source>
</evidence>
<dbReference type="NCBIfam" id="TIGR03833">
    <property type="entry name" value="YwbE family protein"/>
    <property type="match status" value="1"/>
</dbReference>
<dbReference type="EMBL" id="JANVFU010000019">
    <property type="protein sequence ID" value="KAJ3739172.1"/>
    <property type="molecule type" value="Genomic_DNA"/>
</dbReference>